<feature type="domain" description="AB hydrolase-1" evidence="1">
    <location>
        <begin position="57"/>
        <end position="256"/>
    </location>
</feature>
<evidence type="ECO:0000313" key="3">
    <source>
        <dbReference type="Proteomes" id="UP000676409"/>
    </source>
</evidence>
<dbReference type="InterPro" id="IPR000073">
    <property type="entry name" value="AB_hydrolase_1"/>
</dbReference>
<evidence type="ECO:0000259" key="1">
    <source>
        <dbReference type="Pfam" id="PF12697"/>
    </source>
</evidence>
<dbReference type="GO" id="GO:0046464">
    <property type="term" value="P:acylglycerol catabolic process"/>
    <property type="evidence" value="ECO:0007669"/>
    <property type="project" value="TreeGrafter"/>
</dbReference>
<dbReference type="EMBL" id="CP073078">
    <property type="protein sequence ID" value="QUD86679.1"/>
    <property type="molecule type" value="Genomic_DNA"/>
</dbReference>
<dbReference type="PANTHER" id="PTHR43798">
    <property type="entry name" value="MONOACYLGLYCEROL LIPASE"/>
    <property type="match status" value="1"/>
</dbReference>
<keyword evidence="2" id="KW-0378">Hydrolase</keyword>
<dbReference type="Proteomes" id="UP000676409">
    <property type="component" value="Chromosome"/>
</dbReference>
<dbReference type="RefSeq" id="WP_211936731.1">
    <property type="nucleotide sequence ID" value="NZ_CP073078.1"/>
</dbReference>
<name>A0A975FXB3_9CAUL</name>
<keyword evidence="3" id="KW-1185">Reference proteome</keyword>
<dbReference type="SUPFAM" id="SSF53474">
    <property type="entry name" value="alpha/beta-Hydrolases"/>
    <property type="match status" value="1"/>
</dbReference>
<protein>
    <submittedName>
        <fullName evidence="2">Alpha/beta hydrolase</fullName>
    </submittedName>
</protein>
<proteinExistence type="predicted"/>
<sequence length="267" mass="29278">MDDLDAEAEALLAEAAKPVRRVRPRLARQLADGEDLEVQTSHGPVMAWRLGVGPATLLVHGWEDDNALWSPLIDECAKIGRAVVALDLPGHGYSQSEANSIEAAAEAVIAVARALGPIDTLVAHSFGCPTSITALSEGLSVERAVMIASPVPRSRDRNWFDARWKRRQRERGWDEAVIERAAELGLLRTAERMASHDRVETLIPQMTARLLAVHAFDDEQCPPEASRIMADRWPGGEIALFDGLGHRLIAQDDAVLERVMAFLEDFG</sequence>
<accession>A0A975FXB3</accession>
<dbReference type="GO" id="GO:0047372">
    <property type="term" value="F:monoacylglycerol lipase activity"/>
    <property type="evidence" value="ECO:0007669"/>
    <property type="project" value="TreeGrafter"/>
</dbReference>
<reference evidence="2" key="1">
    <citation type="submission" date="2021-04" db="EMBL/GenBank/DDBJ databases">
        <title>The complete genome sequence of Caulobacter sp. S6.</title>
        <authorList>
            <person name="Tang Y."/>
            <person name="Ouyang W."/>
            <person name="Liu Q."/>
            <person name="Huang B."/>
            <person name="Guo Z."/>
            <person name="Lei P."/>
        </authorList>
    </citation>
    <scope>NUCLEOTIDE SEQUENCE</scope>
    <source>
        <strain evidence="2">S6</strain>
    </source>
</reference>
<dbReference type="KEGG" id="caul:KCG34_16550"/>
<dbReference type="PANTHER" id="PTHR43798:SF5">
    <property type="entry name" value="MONOACYLGLYCEROL LIPASE ABHD6"/>
    <property type="match status" value="1"/>
</dbReference>
<dbReference type="Gene3D" id="3.40.50.1820">
    <property type="entry name" value="alpha/beta hydrolase"/>
    <property type="match status" value="1"/>
</dbReference>
<organism evidence="2 3">
    <name type="scientific">Phenylobacterium montanum</name>
    <dbReference type="NCBI Taxonomy" id="2823693"/>
    <lineage>
        <taxon>Bacteria</taxon>
        <taxon>Pseudomonadati</taxon>
        <taxon>Pseudomonadota</taxon>
        <taxon>Alphaproteobacteria</taxon>
        <taxon>Caulobacterales</taxon>
        <taxon>Caulobacteraceae</taxon>
        <taxon>Phenylobacterium</taxon>
    </lineage>
</organism>
<evidence type="ECO:0000313" key="2">
    <source>
        <dbReference type="EMBL" id="QUD86679.1"/>
    </source>
</evidence>
<dbReference type="Pfam" id="PF12697">
    <property type="entry name" value="Abhydrolase_6"/>
    <property type="match status" value="1"/>
</dbReference>
<dbReference type="GO" id="GO:0016020">
    <property type="term" value="C:membrane"/>
    <property type="evidence" value="ECO:0007669"/>
    <property type="project" value="TreeGrafter"/>
</dbReference>
<dbReference type="AlphaFoldDB" id="A0A975FXB3"/>
<dbReference type="InterPro" id="IPR029058">
    <property type="entry name" value="AB_hydrolase_fold"/>
</dbReference>
<gene>
    <name evidence="2" type="ORF">KCG34_16550</name>
</gene>
<dbReference type="InterPro" id="IPR050266">
    <property type="entry name" value="AB_hydrolase_sf"/>
</dbReference>